<dbReference type="PANTHER" id="PTHR30349:SF41">
    <property type="entry name" value="INTEGRASE_RECOMBINASE PROTEIN MJ0367-RELATED"/>
    <property type="match status" value="1"/>
</dbReference>
<gene>
    <name evidence="8" type="primary">xerD_2</name>
    <name evidence="8" type="ORF">MACH07_21940</name>
</gene>
<dbReference type="InterPro" id="IPR002104">
    <property type="entry name" value="Integrase_catalytic"/>
</dbReference>
<protein>
    <submittedName>
        <fullName evidence="8">Tyrosine recombinase XerD</fullName>
    </submittedName>
</protein>
<keyword evidence="9" id="KW-1185">Reference proteome</keyword>
<keyword evidence="2" id="KW-0229">DNA integration</keyword>
<dbReference type="PROSITE" id="PS51900">
    <property type="entry name" value="CB"/>
    <property type="match status" value="1"/>
</dbReference>
<dbReference type="Pfam" id="PF00589">
    <property type="entry name" value="Phage_integrase"/>
    <property type="match status" value="1"/>
</dbReference>
<evidence type="ECO:0000259" key="7">
    <source>
        <dbReference type="PROSITE" id="PS51900"/>
    </source>
</evidence>
<dbReference type="PANTHER" id="PTHR30349">
    <property type="entry name" value="PHAGE INTEGRASE-RELATED"/>
    <property type="match status" value="1"/>
</dbReference>
<evidence type="ECO:0000256" key="4">
    <source>
        <dbReference type="ARBA" id="ARBA00023172"/>
    </source>
</evidence>
<evidence type="ECO:0000256" key="1">
    <source>
        <dbReference type="ARBA" id="ARBA00008857"/>
    </source>
</evidence>
<feature type="domain" description="Tyr recombinase" evidence="6">
    <location>
        <begin position="80"/>
        <end position="262"/>
    </location>
</feature>
<evidence type="ECO:0000313" key="9">
    <source>
        <dbReference type="Proteomes" id="UP001330184"/>
    </source>
</evidence>
<evidence type="ECO:0000256" key="2">
    <source>
        <dbReference type="ARBA" id="ARBA00022908"/>
    </source>
</evidence>
<evidence type="ECO:0000259" key="6">
    <source>
        <dbReference type="PROSITE" id="PS51898"/>
    </source>
</evidence>
<reference evidence="8 9" key="1">
    <citation type="submission" date="2023-01" db="EMBL/GenBank/DDBJ databases">
        <title>Complete genome sequence of Muricauda aquimarina strain IFOP_LL357.</title>
        <authorList>
            <person name="Gajardo G."/>
            <person name="Ueki S."/>
            <person name="Maruyama F."/>
        </authorList>
    </citation>
    <scope>NUCLEOTIDE SEQUENCE [LARGE SCALE GENOMIC DNA]</scope>
    <source>
        <strain evidence="8 9">IFOP_LL357</strain>
    </source>
</reference>
<dbReference type="InterPro" id="IPR050090">
    <property type="entry name" value="Tyrosine_recombinase_XerCD"/>
</dbReference>
<name>A0AA48KLQ1_9FLAO</name>
<sequence>MVSQFLEHVDRPIKKITKVDVTEFFDHLRSMTSERTQRRLSNVHINGYVMALKRFSKFLFHMHSIDLTVEHLSYLKVDTPEKQILSLQQIKSLFDACDNTKFGMRDKVMLALYYSCGLRRSEAIQVEIRDIDFTNNILFVRNGKGGKQRYVPFTDSTHQILTQYIDVGRKRLNRRNRLRNTLLIGKNGDRLKPQALQLRLNTLCKKAEIKQKVGLHTLRHSIATHLLMQDMSIYKISEFLGHSSLESTQIYTHIVENIGNKI</sequence>
<dbReference type="Proteomes" id="UP001330184">
    <property type="component" value="Chromosome"/>
</dbReference>
<proteinExistence type="inferred from homology"/>
<dbReference type="GO" id="GO:0015074">
    <property type="term" value="P:DNA integration"/>
    <property type="evidence" value="ECO:0007669"/>
    <property type="project" value="UniProtKB-KW"/>
</dbReference>
<accession>A0AA48KLQ1</accession>
<dbReference type="InterPro" id="IPR011010">
    <property type="entry name" value="DNA_brk_join_enz"/>
</dbReference>
<dbReference type="PROSITE" id="PS51898">
    <property type="entry name" value="TYR_RECOMBINASE"/>
    <property type="match status" value="1"/>
</dbReference>
<dbReference type="Gene3D" id="1.10.443.10">
    <property type="entry name" value="Intergrase catalytic core"/>
    <property type="match status" value="1"/>
</dbReference>
<keyword evidence="4" id="KW-0233">DNA recombination</keyword>
<dbReference type="GO" id="GO:0003677">
    <property type="term" value="F:DNA binding"/>
    <property type="evidence" value="ECO:0007669"/>
    <property type="project" value="UniProtKB-UniRule"/>
</dbReference>
<evidence type="ECO:0000256" key="5">
    <source>
        <dbReference type="PROSITE-ProRule" id="PRU01248"/>
    </source>
</evidence>
<dbReference type="AlphaFoldDB" id="A0AA48KLQ1"/>
<comment type="similarity">
    <text evidence="1">Belongs to the 'phage' integrase family.</text>
</comment>
<dbReference type="SUPFAM" id="SSF56349">
    <property type="entry name" value="DNA breaking-rejoining enzymes"/>
    <property type="match status" value="1"/>
</dbReference>
<dbReference type="InterPro" id="IPR013762">
    <property type="entry name" value="Integrase-like_cat_sf"/>
</dbReference>
<dbReference type="EMBL" id="AP027268">
    <property type="protein sequence ID" value="BDW93362.1"/>
    <property type="molecule type" value="Genomic_DNA"/>
</dbReference>
<organism evidence="8 9">
    <name type="scientific">Flagellimonas marinaquae</name>
    <dbReference type="NCBI Taxonomy" id="254955"/>
    <lineage>
        <taxon>Bacteria</taxon>
        <taxon>Pseudomonadati</taxon>
        <taxon>Bacteroidota</taxon>
        <taxon>Flavobacteriia</taxon>
        <taxon>Flavobacteriales</taxon>
        <taxon>Flavobacteriaceae</taxon>
        <taxon>Flagellimonas</taxon>
    </lineage>
</organism>
<evidence type="ECO:0000256" key="3">
    <source>
        <dbReference type="ARBA" id="ARBA00023125"/>
    </source>
</evidence>
<dbReference type="GO" id="GO:0006310">
    <property type="term" value="P:DNA recombination"/>
    <property type="evidence" value="ECO:0007669"/>
    <property type="project" value="UniProtKB-KW"/>
</dbReference>
<dbReference type="InterPro" id="IPR044068">
    <property type="entry name" value="CB"/>
</dbReference>
<evidence type="ECO:0000313" key="8">
    <source>
        <dbReference type="EMBL" id="BDW93362.1"/>
    </source>
</evidence>
<keyword evidence="3 5" id="KW-0238">DNA-binding</keyword>
<feature type="domain" description="Core-binding (CB)" evidence="7">
    <location>
        <begin position="1"/>
        <end position="60"/>
    </location>
</feature>